<dbReference type="EMBL" id="FSHM01000006">
    <property type="protein sequence ID" value="SIB51237.1"/>
    <property type="molecule type" value="Genomic_DNA"/>
</dbReference>
<evidence type="ECO:0000313" key="3">
    <source>
        <dbReference type="Proteomes" id="UP000185210"/>
    </source>
</evidence>
<sequence>MVEGDSQEAAGSVGLKAPRPGEETAEVMVTVKTYPNPSDKYLETVCVAGVRLDRGGPEWIRLYPVRFRNEDFDRTFKKYDVIRVNGTYHQSNDVRPESFRPHQDEMAHINHLGTSSNWQARRANLGGLIGETTMCELLAQNPVGEMIKSAPSLGLIKPHDIKVTVEDGKPWSKSEQAKIDKASAPDLFGSSLAPLEPAPFAVKYKYKCETTTCNGHEQKVLDWEAGQGGRKWLRDYGDRVRTREALLTKWRDEMLAEDNDVHFYVGNQNARHWVFSVLGVWRPKIEDALF</sequence>
<evidence type="ECO:0000313" key="2">
    <source>
        <dbReference type="EMBL" id="SIB51237.1"/>
    </source>
</evidence>
<dbReference type="RefSeq" id="WP_234812459.1">
    <property type="nucleotide sequence ID" value="NZ_CAACXP010000004.1"/>
</dbReference>
<reference evidence="2 3" key="1">
    <citation type="submission" date="2016-11" db="EMBL/GenBank/DDBJ databases">
        <authorList>
            <consortium name="Pathogen Informatics"/>
        </authorList>
    </citation>
    <scope>NUCLEOTIDE SEQUENCE [LARGE SCALE GENOMIC DNA]</scope>
    <source>
        <strain evidence="2 3">104</strain>
    </source>
</reference>
<proteinExistence type="predicted"/>
<dbReference type="Proteomes" id="UP000185210">
    <property type="component" value="Unassembled WGS sequence"/>
</dbReference>
<dbReference type="AlphaFoldDB" id="A0AB38D3N8"/>
<evidence type="ECO:0000256" key="1">
    <source>
        <dbReference type="SAM" id="MobiDB-lite"/>
    </source>
</evidence>
<evidence type="ECO:0008006" key="4">
    <source>
        <dbReference type="Google" id="ProtNLM"/>
    </source>
</evidence>
<accession>A0AB38D3N8</accession>
<protein>
    <recommendedName>
        <fullName evidence="4">Bacteriophage protein</fullName>
    </recommendedName>
</protein>
<comment type="caution">
    <text evidence="2">The sequence shown here is derived from an EMBL/GenBank/DDBJ whole genome shotgun (WGS) entry which is preliminary data.</text>
</comment>
<gene>
    <name evidence="2" type="ORF">SAMEA2070301_03916</name>
</gene>
<feature type="region of interest" description="Disordered" evidence="1">
    <location>
        <begin position="1"/>
        <end position="21"/>
    </location>
</feature>
<name>A0AB38D3N8_9MYCO</name>
<organism evidence="2 3">
    <name type="scientific">Mycobacteroides abscessus subsp. abscessus</name>
    <dbReference type="NCBI Taxonomy" id="1185650"/>
    <lineage>
        <taxon>Bacteria</taxon>
        <taxon>Bacillati</taxon>
        <taxon>Actinomycetota</taxon>
        <taxon>Actinomycetes</taxon>
        <taxon>Mycobacteriales</taxon>
        <taxon>Mycobacteriaceae</taxon>
        <taxon>Mycobacteroides</taxon>
        <taxon>Mycobacteroides abscessus</taxon>
    </lineage>
</organism>